<dbReference type="Gene3D" id="3.10.620.30">
    <property type="match status" value="1"/>
</dbReference>
<dbReference type="Pfam" id="PF01841">
    <property type="entry name" value="Transglut_core"/>
    <property type="match status" value="1"/>
</dbReference>
<accession>A0A927BYA2</accession>
<dbReference type="RefSeq" id="WP_190920946.1">
    <property type="nucleotide sequence ID" value="NZ_JACXIZ010000046.1"/>
</dbReference>
<gene>
    <name evidence="2" type="ORF">IDH44_21815</name>
</gene>
<sequence>MARVAAKWGVLAMLVVVAVGWDIKFGPVNADASRIVGLQELERTIAKQLKQRQEALVIEYVGDQKALSKQLAATVKRAIAADDYTAYVVDSYHYTITSWPAHSRIELSIAYRESPRQTAVVDRRVEQVLHELLRPDMNDHQKVKAIHDWIVRHVAYDESLSRYTAYEALTEGRAVCQGYALLAQRMLEAAGVESRIVEGTVNTGDHAWNLVNVNGAWYHLDVTWDDPVPDRPGEVSYAYYLLNDAQMREHHAWTRSYPAAVRDYAQTLQRLKERDPQRLAFYTTVERETGLIWLRPEHTAGTPAELETRLADAVAGGERNMTVRYTRGERVEADVKAAVLAVGAISSYRIRYSDFGAAGGVLLKLDFQLDERAA</sequence>
<name>A0A927BYA2_9BACL</name>
<comment type="caution">
    <text evidence="2">The sequence shown here is derived from an EMBL/GenBank/DDBJ whole genome shotgun (WGS) entry which is preliminary data.</text>
</comment>
<dbReference type="Proteomes" id="UP000621560">
    <property type="component" value="Unassembled WGS sequence"/>
</dbReference>
<proteinExistence type="predicted"/>
<dbReference type="GO" id="GO:0005737">
    <property type="term" value="C:cytoplasm"/>
    <property type="evidence" value="ECO:0007669"/>
    <property type="project" value="TreeGrafter"/>
</dbReference>
<feature type="domain" description="Transglutaminase-like" evidence="1">
    <location>
        <begin position="168"/>
        <end position="224"/>
    </location>
</feature>
<evidence type="ECO:0000313" key="2">
    <source>
        <dbReference type="EMBL" id="MBD2847840.1"/>
    </source>
</evidence>
<keyword evidence="3" id="KW-1185">Reference proteome</keyword>
<evidence type="ECO:0000313" key="3">
    <source>
        <dbReference type="Proteomes" id="UP000621560"/>
    </source>
</evidence>
<dbReference type="SUPFAM" id="SSF54001">
    <property type="entry name" value="Cysteine proteinases"/>
    <property type="match status" value="1"/>
</dbReference>
<dbReference type="InterPro" id="IPR002931">
    <property type="entry name" value="Transglutaminase-like"/>
</dbReference>
<dbReference type="PANTHER" id="PTHR46333:SF2">
    <property type="entry name" value="CYTOKINESIS PROTEIN 3"/>
    <property type="match status" value="1"/>
</dbReference>
<organism evidence="2 3">
    <name type="scientific">Paenibacillus sabuli</name>
    <dbReference type="NCBI Taxonomy" id="2772509"/>
    <lineage>
        <taxon>Bacteria</taxon>
        <taxon>Bacillati</taxon>
        <taxon>Bacillota</taxon>
        <taxon>Bacilli</taxon>
        <taxon>Bacillales</taxon>
        <taxon>Paenibacillaceae</taxon>
        <taxon>Paenibacillus</taxon>
    </lineage>
</organism>
<dbReference type="InterPro" id="IPR052557">
    <property type="entry name" value="CAP/Cytokinesis_protein"/>
</dbReference>
<evidence type="ECO:0000259" key="1">
    <source>
        <dbReference type="SMART" id="SM00460"/>
    </source>
</evidence>
<dbReference type="PANTHER" id="PTHR46333">
    <property type="entry name" value="CYTOKINESIS PROTEIN 3"/>
    <property type="match status" value="1"/>
</dbReference>
<dbReference type="EMBL" id="JACXIZ010000046">
    <property type="protein sequence ID" value="MBD2847840.1"/>
    <property type="molecule type" value="Genomic_DNA"/>
</dbReference>
<dbReference type="SMART" id="SM00460">
    <property type="entry name" value="TGc"/>
    <property type="match status" value="1"/>
</dbReference>
<protein>
    <submittedName>
        <fullName evidence="2">Transglutaminase</fullName>
    </submittedName>
</protein>
<reference evidence="2" key="1">
    <citation type="submission" date="2020-09" db="EMBL/GenBank/DDBJ databases">
        <title>A novel bacterium of genus Paenibacillus, isolated from South China Sea.</title>
        <authorList>
            <person name="Huang H."/>
            <person name="Mo K."/>
            <person name="Hu Y."/>
        </authorList>
    </citation>
    <scope>NUCLEOTIDE SEQUENCE</scope>
    <source>
        <strain evidence="2">IB182496</strain>
    </source>
</reference>
<dbReference type="InterPro" id="IPR038765">
    <property type="entry name" value="Papain-like_cys_pep_sf"/>
</dbReference>
<dbReference type="AlphaFoldDB" id="A0A927BYA2"/>